<proteinExistence type="predicted"/>
<evidence type="ECO:0000313" key="2">
    <source>
        <dbReference type="Proteomes" id="UP000887013"/>
    </source>
</evidence>
<dbReference type="OrthoDB" id="6434691at2759"/>
<reference evidence="1" key="1">
    <citation type="submission" date="2020-08" db="EMBL/GenBank/DDBJ databases">
        <title>Multicomponent nature underlies the extraordinary mechanical properties of spider dragline silk.</title>
        <authorList>
            <person name="Kono N."/>
            <person name="Nakamura H."/>
            <person name="Mori M."/>
            <person name="Yoshida Y."/>
            <person name="Ohtoshi R."/>
            <person name="Malay A.D."/>
            <person name="Moran D.A.P."/>
            <person name="Tomita M."/>
            <person name="Numata K."/>
            <person name="Arakawa K."/>
        </authorList>
    </citation>
    <scope>NUCLEOTIDE SEQUENCE</scope>
</reference>
<evidence type="ECO:0000313" key="1">
    <source>
        <dbReference type="EMBL" id="GFS98197.1"/>
    </source>
</evidence>
<name>A0A8X6N768_NEPPI</name>
<dbReference type="EMBL" id="BMAW01101124">
    <property type="protein sequence ID" value="GFS98197.1"/>
    <property type="molecule type" value="Genomic_DNA"/>
</dbReference>
<sequence length="123" mass="14737">MDLITNSNQDNLNQNGVKTYGIRKSTLIWNRKSQKPLGLERFQKIIEKKYNKHFDSYWDFHKWSIENFQTLWKEMWNFFDFVTSKPYNQVHDSQVVNNPLGIVTWPPSETKLMDTHELPAAKM</sequence>
<protein>
    <submittedName>
        <fullName evidence="1">Uncharacterized protein</fullName>
    </submittedName>
</protein>
<accession>A0A8X6N768</accession>
<comment type="caution">
    <text evidence="1">The sequence shown here is derived from an EMBL/GenBank/DDBJ whole genome shotgun (WGS) entry which is preliminary data.</text>
</comment>
<gene>
    <name evidence="1" type="ORF">NPIL_342201</name>
</gene>
<dbReference type="AlphaFoldDB" id="A0A8X6N768"/>
<dbReference type="Gene3D" id="3.40.50.12780">
    <property type="entry name" value="N-terminal domain of ligase-like"/>
    <property type="match status" value="1"/>
</dbReference>
<keyword evidence="2" id="KW-1185">Reference proteome</keyword>
<organism evidence="1 2">
    <name type="scientific">Nephila pilipes</name>
    <name type="common">Giant wood spider</name>
    <name type="synonym">Nephila maculata</name>
    <dbReference type="NCBI Taxonomy" id="299642"/>
    <lineage>
        <taxon>Eukaryota</taxon>
        <taxon>Metazoa</taxon>
        <taxon>Ecdysozoa</taxon>
        <taxon>Arthropoda</taxon>
        <taxon>Chelicerata</taxon>
        <taxon>Arachnida</taxon>
        <taxon>Araneae</taxon>
        <taxon>Araneomorphae</taxon>
        <taxon>Entelegynae</taxon>
        <taxon>Araneoidea</taxon>
        <taxon>Nephilidae</taxon>
        <taxon>Nephila</taxon>
    </lineage>
</organism>
<dbReference type="Proteomes" id="UP000887013">
    <property type="component" value="Unassembled WGS sequence"/>
</dbReference>
<dbReference type="InterPro" id="IPR042099">
    <property type="entry name" value="ANL_N_sf"/>
</dbReference>